<dbReference type="Gene3D" id="3.80.10.10">
    <property type="entry name" value="Ribonuclease Inhibitor"/>
    <property type="match status" value="6"/>
</dbReference>
<dbReference type="InterPro" id="IPR002182">
    <property type="entry name" value="NB-ARC"/>
</dbReference>
<dbReference type="InterPro" id="IPR057135">
    <property type="entry name" value="At4g27190-like_LRR"/>
</dbReference>
<dbReference type="InterPro" id="IPR003593">
    <property type="entry name" value="AAA+_ATPase"/>
</dbReference>
<dbReference type="InterPro" id="IPR032675">
    <property type="entry name" value="LRR_dom_sf"/>
</dbReference>
<evidence type="ECO:0000256" key="4">
    <source>
        <dbReference type="ARBA" id="ARBA00022741"/>
    </source>
</evidence>
<dbReference type="PRINTS" id="PR00364">
    <property type="entry name" value="DISEASERSIST"/>
</dbReference>
<dbReference type="PANTHER" id="PTHR33463">
    <property type="entry name" value="NB-ARC DOMAIN-CONTAINING PROTEIN-RELATED"/>
    <property type="match status" value="1"/>
</dbReference>
<evidence type="ECO:0000256" key="2">
    <source>
        <dbReference type="ARBA" id="ARBA00022614"/>
    </source>
</evidence>
<dbReference type="Proteomes" id="UP000289340">
    <property type="component" value="Chromosome 14"/>
</dbReference>
<dbReference type="SUPFAM" id="SSF52047">
    <property type="entry name" value="RNI-like"/>
    <property type="match status" value="1"/>
</dbReference>
<gene>
    <name evidence="8" type="ORF">D0Y65_039340</name>
</gene>
<accession>A0A445H8P4</accession>
<protein>
    <submittedName>
        <fullName evidence="8">Disease resistance protein isoform A</fullName>
    </submittedName>
</protein>
<keyword evidence="5" id="KW-0611">Plant defense</keyword>
<keyword evidence="3" id="KW-0677">Repeat</keyword>
<evidence type="ECO:0000313" key="8">
    <source>
        <dbReference type="EMBL" id="RZB69969.1"/>
    </source>
</evidence>
<dbReference type="InterPro" id="IPR036388">
    <property type="entry name" value="WH-like_DNA-bd_sf"/>
</dbReference>
<dbReference type="EMBL" id="QZWG01000014">
    <property type="protein sequence ID" value="RZB69969.1"/>
    <property type="molecule type" value="Genomic_DNA"/>
</dbReference>
<keyword evidence="9" id="KW-1185">Reference proteome</keyword>
<name>A0A445H8P4_GLYSO</name>
<evidence type="ECO:0000256" key="5">
    <source>
        <dbReference type="ARBA" id="ARBA00022821"/>
    </source>
</evidence>
<evidence type="ECO:0000256" key="1">
    <source>
        <dbReference type="ARBA" id="ARBA00008894"/>
    </source>
</evidence>
<dbReference type="GO" id="GO:0006952">
    <property type="term" value="P:defense response"/>
    <property type="evidence" value="ECO:0007669"/>
    <property type="project" value="UniProtKB-KW"/>
</dbReference>
<dbReference type="SUPFAM" id="SSF52058">
    <property type="entry name" value="L domain-like"/>
    <property type="match status" value="2"/>
</dbReference>
<dbReference type="InterPro" id="IPR050905">
    <property type="entry name" value="Plant_NBS-LRR"/>
</dbReference>
<evidence type="ECO:0000256" key="3">
    <source>
        <dbReference type="ARBA" id="ARBA00022737"/>
    </source>
</evidence>
<feature type="domain" description="AAA+ ATPase" evidence="7">
    <location>
        <begin position="215"/>
        <end position="348"/>
    </location>
</feature>
<dbReference type="Gene3D" id="1.10.10.10">
    <property type="entry name" value="Winged helix-like DNA-binding domain superfamily/Winged helix DNA-binding domain"/>
    <property type="match status" value="2"/>
</dbReference>
<dbReference type="InterPro" id="IPR042197">
    <property type="entry name" value="Apaf_helical"/>
</dbReference>
<proteinExistence type="inferred from homology"/>
<dbReference type="PANTHER" id="PTHR33463:SF105">
    <property type="entry name" value="AND NB-ARC DOMAIN DISEASE RESISTANCE PROTEIN, PUTATIVE-RELATED"/>
    <property type="match status" value="1"/>
</dbReference>
<dbReference type="SMART" id="SM00382">
    <property type="entry name" value="AAA"/>
    <property type="match status" value="2"/>
</dbReference>
<evidence type="ECO:0000313" key="9">
    <source>
        <dbReference type="Proteomes" id="UP000289340"/>
    </source>
</evidence>
<keyword evidence="2" id="KW-0433">Leucine-rich repeat</keyword>
<dbReference type="InterPro" id="IPR027417">
    <property type="entry name" value="P-loop_NTPase"/>
</dbReference>
<dbReference type="FunFam" id="3.40.50.300:FF:001091">
    <property type="entry name" value="Probable disease resistance protein At1g61300"/>
    <property type="match status" value="2"/>
</dbReference>
<dbReference type="Gene3D" id="3.40.50.300">
    <property type="entry name" value="P-loop containing nucleotide triphosphate hydrolases"/>
    <property type="match status" value="2"/>
</dbReference>
<evidence type="ECO:0000256" key="6">
    <source>
        <dbReference type="ARBA" id="ARBA00022840"/>
    </source>
</evidence>
<dbReference type="GO" id="GO:0043531">
    <property type="term" value="F:ADP binding"/>
    <property type="evidence" value="ECO:0007669"/>
    <property type="project" value="InterPro"/>
</dbReference>
<feature type="domain" description="AAA+ ATPase" evidence="7">
    <location>
        <begin position="1629"/>
        <end position="1762"/>
    </location>
</feature>
<dbReference type="Pfam" id="PF00931">
    <property type="entry name" value="NB-ARC"/>
    <property type="match status" value="2"/>
</dbReference>
<dbReference type="Pfam" id="PF23247">
    <property type="entry name" value="LRR_RPS2"/>
    <property type="match status" value="8"/>
</dbReference>
<dbReference type="Gene3D" id="1.10.8.430">
    <property type="entry name" value="Helical domain of apoptotic protease-activating factors"/>
    <property type="match status" value="2"/>
</dbReference>
<dbReference type="GO" id="GO:0005524">
    <property type="term" value="F:ATP binding"/>
    <property type="evidence" value="ECO:0007669"/>
    <property type="project" value="UniProtKB-KW"/>
</dbReference>
<dbReference type="SUPFAM" id="SSF52540">
    <property type="entry name" value="P-loop containing nucleoside triphosphate hydrolases"/>
    <property type="match status" value="2"/>
</dbReference>
<organism evidence="8 9">
    <name type="scientific">Glycine soja</name>
    <name type="common">Wild soybean</name>
    <dbReference type="NCBI Taxonomy" id="3848"/>
    <lineage>
        <taxon>Eukaryota</taxon>
        <taxon>Viridiplantae</taxon>
        <taxon>Streptophyta</taxon>
        <taxon>Embryophyta</taxon>
        <taxon>Tracheophyta</taxon>
        <taxon>Spermatophyta</taxon>
        <taxon>Magnoliopsida</taxon>
        <taxon>eudicotyledons</taxon>
        <taxon>Gunneridae</taxon>
        <taxon>Pentapetalae</taxon>
        <taxon>rosids</taxon>
        <taxon>fabids</taxon>
        <taxon>Fabales</taxon>
        <taxon>Fabaceae</taxon>
        <taxon>Papilionoideae</taxon>
        <taxon>50 kb inversion clade</taxon>
        <taxon>NPAAA clade</taxon>
        <taxon>indigoferoid/millettioid clade</taxon>
        <taxon>Phaseoleae</taxon>
        <taxon>Glycine</taxon>
        <taxon>Glycine subgen. Soja</taxon>
    </lineage>
</organism>
<reference evidence="8 9" key="1">
    <citation type="submission" date="2018-09" db="EMBL/GenBank/DDBJ databases">
        <title>A high-quality reference genome of wild soybean provides a powerful tool to mine soybean genomes.</title>
        <authorList>
            <person name="Xie M."/>
            <person name="Chung C.Y.L."/>
            <person name="Li M.-W."/>
            <person name="Wong F.-L."/>
            <person name="Chan T.-F."/>
            <person name="Lam H.-M."/>
        </authorList>
    </citation>
    <scope>NUCLEOTIDE SEQUENCE [LARGE SCALE GENOMIC DNA]</scope>
    <source>
        <strain evidence="9">cv. W05</strain>
        <tissue evidence="8">Hypocotyl of etiolated seedlings</tissue>
    </source>
</reference>
<sequence>MMIKAMEVVKVIRVKVLEKGIESATSTTFTSVFKYNNVNIHQRTLLLQMGDIVVSIVAKLAEYTVDPILHHARYLCCFNNIAGNLPNAKEELELTRNSVKERVEEAIMRTEKIEPAVEKWLKDVEKVLEEVHMLQGRISEVSKSYFRRQFQYFLTKKIARKIEKMAQLNHNSKFEPFSKIPELPGMKYYSSKDFVLFKSRESAFKKLLEALKDKSVSMIGLVGLGGSGKTTLAKEVGKKAEELKLFEKVVMTTVSQTPNIRSIQVQIADKLGLKFVEESEEARAQRLSERLRTGTTLLILDDLWEKLEFEAIGIPSNENNKGCGVILTTRSREVCISLQCQTIIELNLLAGDEAWDLFKLNANITDDSPYASKGVATKIVDECRGLPIAIVTVGSTLKGKTVKEWELALSRLKDSEPLDIPKGLRSPYGCLGLSYDNLTNELAKSLFLLCSIFPEDHEIDLEDLFRFGKGMGLPGTFGTMEKARREMQIAVSILIDCYLLLEASKKERVKMHDMVRDVALWIASKTGQAILASTGMDPRMLIEDESIKDKRAISLWDLKNGQLLDNDQLNCPSLEILLFHSPKVAFVVSNACFERLKMIKILAFLTSSYTWSLYTTSCTLSLPQSMKSLQNLHTLCLRGYKLGDISILESLQALEVLDLRCSSFIELPNGIASLKKLKLLDLFCCSIQENNAYEVIGRCLQLNELYLYILSYANEEFPHNISFPRLERYVLIYKMGPFYMDPFYLAMEIMDPFYLGMEIMDPFYLGMEIMDPFYLGMEIMEEHRPCRALCTRAFNASVQSFISLPIKDFFQKAEYLQLENLKGGYENVIPSMVPQGMNHLTFLFLEDCPEIKCVFDSTNVDLLQTEDAFSSLVILCLSELDNLEEVFNDPSSRCSLKSLEELTIKRCRQLYNISFPKNSKLCHLKFLTIDNCPMLTCIFKPSIVQTLELLEQVTIIDCYELKQIIEEVEEGSVDYVSSQSHTSLMLPKLRTLTILRCHSLEYIFPMCYVHGLASLEELEIEECNELKYVFGSEKEHDLRVYQHQSHPQTNIHINLGALWLFRLPNLVEIWPKYFDPHLPNLKELRCIDCPRLPDSWVRRVMIIDSDLQQDSTATEKELLCLVTTTFNQLSDQVLSSKLGHVLKFRKLGLTGLGVKGLFQFQIREHGSNTELAPLNLDLTHADLWDLPELEFIWKGPSNFLSLQMLDRIHVDGCPKLKAIFSPTIVRSLPMLTSLYITDCEELEQIFDSGDAQTLYTCSQQVCFPNLEDIWVKKCNKLKYLFHNFVAGHFHNLIALDIEDCSQLQKVFAFECETDDDDQEGIVMDGEKVLLRKLLRIRLSSLPNFKEIHHGFKLKDDVEEHIINDCPKYSPSLYLHTDELALEGMDSVRDWSRCWLREVEHLTIELVGFGDDENEIASTVVLSTLLAWPQNLEKGIECATSTTFTSVFKYNNVNIHQRTLLLQMGDIVVSIVAKLAEYTVDPILHHARYLCCFNNIAGNLPNAKEELELTRNSVKERVEEAIMRTEKIEPAVEKWLKDVEKVLEEVHMLQGRISEVSKSYFRRQFQYFLTKKIARKIEKMAQLNHNSKFEPFSKIPELPGMKYYSSKDFVLFKSRESTYNKLLEALKDKSVSMIGLVGLGGSGKTTLAKEVGKKAEELKLFEKVVMATVSQTPNIKSIQMQIADKLGLKFEEKTEEGRAQRLSERLRTGTTLLILDDVWEKLEFEAIGIPYNENNKGCGVILTTRSREVCISMQCQTIIELNLLAGNEAWDLFKLNANITDDSPYASKGVATKIVDECRGLPIAIVTVGSTLKGKTVKEWELALSRLKDSEPLDIPKGLRSPYGCLGLSYDNLTNELAKSLFLLCSIFPEDHEIDLEDLFRFGKGMGLPGTFGTMEKARREMQIAVSILVDCYLLLQASEKERVKMHDMVRDVALWIASKSGQAILASTGMDPRMLIEDETIKEKRAISLWDLKNGQLLDDDQLNCPSLEILLFHSPEVGFEVSNACFERLKMIKILAFLRFNYTWWTWTTDRTLSLPQSMESLQNLHTLCLRGYELGDISILESLQALEVLDLRGSSFIELPNGIASLKKLKLLDLFNCVIQENNAYEVIGRCMQLNELYLYIPSYANEEFPHNISFSRLERYVLIFKMDPWQLRTGMLEEHRPCRALCINGFNASVQSFISLPIKDFFQKEEYLHLRYLKGGYENVIPSMDPQGMNHLIFLILEYCPEIKCVFDSTNVDLLQTEDAFSSLVILSLSQLDNLEEVFNDPSSRCSLKSLEELSIESCRQLYNISFPKNSKLCHLKFLTIYKCPMLTCIFKPSIVQTLELLEVVRIYGCYELKQIIEEVEEGSVDYVSSQSHTSLMLPKLRTLTIRGCRSLKYIFPMCYAHGLASLEELVIDECNELKYVFGSEKEHDLTVYQHQSHPQTNIHINFLNLETLWLDELPNLVEIWPKYFDPHLPNLKELRCIDCPRLPDSWVRRVMIIDSDLQQDSTATEKELLCLVTTTFNQLSNQVLSSKLGHVLKFRQLGLTGLGVKGLFQFQIREHGSNRELAPLNLDLTRAELRDLPELEFIWKGPTNFLSLQMLELIEVNGCPKLKTIFSPTIVRSLPMLGRLEITDCEELEQIFDSGDAQSLYTCSQQVCFPNLSIIWVEKCNKLKYLFHNFVAGHFHNLIELEIEDCSELQKVFAFECETDDDGQEGIVKDGEKVLLHNLLRIRLSRLPNFKEIHHGFKLKDDVEEYFINDCPKYSPSLYLHTGTNLMSFY</sequence>
<evidence type="ECO:0000259" key="7">
    <source>
        <dbReference type="SMART" id="SM00382"/>
    </source>
</evidence>
<keyword evidence="6" id="KW-0067">ATP-binding</keyword>
<keyword evidence="4" id="KW-0547">Nucleotide-binding</keyword>
<comment type="caution">
    <text evidence="8">The sequence shown here is derived from an EMBL/GenBank/DDBJ whole genome shotgun (WGS) entry which is preliminary data.</text>
</comment>
<comment type="similarity">
    <text evidence="1">Belongs to the disease resistance NB-LRR family.</text>
</comment>